<comment type="cofactor">
    <cofactor evidence="1">
        <name>Zn(2+)</name>
        <dbReference type="ChEBI" id="CHEBI:29105"/>
    </cofactor>
</comment>
<keyword evidence="3" id="KW-0378">Hydrolase</keyword>
<sequence>MNRQSIPLLSPAIGTHRELVSFHFGPANSGQKIYIQSSLHADETPAMLTTVLLKRRLLELEKQGALNAEIVLVPVANPVGLGQYVLGQFLGRFDLGSGKNFNRHFLQFSKLVARAKETLGSDATENVRLVRQLIAEELADQKPLTEFESLQLALLKLSFDADVIIDLHCSLEAAMHLYTSEAAWPEFEPLSRYLGAQASLLATNSGGESFDETHSLLWWKLQQELPPDKPVPNGAIAVTVECRGQRDVSYEVAQEDADALVDYLVWRKAIKLDAKPLPELLSPATPLAGSEQFYAPVSGILIHRAKIGDMIRAGQALFDIVDPLTDETTTIASKTEGVFYMRRAIRFVTAGAPLGRVTGTRPFRTGVLLGA</sequence>
<dbReference type="Proteomes" id="UP000297385">
    <property type="component" value="Unassembled WGS sequence"/>
</dbReference>
<comment type="caution">
    <text evidence="6">The sequence shown here is derived from an EMBL/GenBank/DDBJ whole genome shotgun (WGS) entry which is preliminary data.</text>
</comment>
<evidence type="ECO:0000313" key="6">
    <source>
        <dbReference type="EMBL" id="TFE39887.1"/>
    </source>
</evidence>
<dbReference type="CDD" id="cd06250">
    <property type="entry name" value="M14_PaAOTO_like"/>
    <property type="match status" value="1"/>
</dbReference>
<dbReference type="Pfam" id="PF24827">
    <property type="entry name" value="AstE_AspA_cat"/>
    <property type="match status" value="1"/>
</dbReference>
<evidence type="ECO:0000256" key="3">
    <source>
        <dbReference type="ARBA" id="ARBA00022801"/>
    </source>
</evidence>
<reference evidence="6 7" key="1">
    <citation type="submission" date="2019-03" db="EMBL/GenBank/DDBJ databases">
        <title>Complete Genome Sequence of Paraburkholderia dipogonis ICMP 19430T, a Nitrogen-fixing Symbiont of the South African Invasive Legume Dipogon lignosus in New Zealand.</title>
        <authorList>
            <person name="De Meyer S.E."/>
        </authorList>
    </citation>
    <scope>NUCLEOTIDE SEQUENCE [LARGE SCALE GENOMIC DNA]</scope>
    <source>
        <strain evidence="6 7">ICMP 19430</strain>
    </source>
</reference>
<dbReference type="GeneID" id="97304892"/>
<protein>
    <submittedName>
        <fullName evidence="6">Succinylglutamate desuccinylase/aspartoacylase family protein</fullName>
    </submittedName>
</protein>
<dbReference type="InterPro" id="IPR053138">
    <property type="entry name" value="N-alpha-Ac-DABA_deacetylase"/>
</dbReference>
<dbReference type="PANTHER" id="PTHR37326:SF1">
    <property type="entry name" value="BLL3975 PROTEIN"/>
    <property type="match status" value="1"/>
</dbReference>
<evidence type="ECO:0000256" key="4">
    <source>
        <dbReference type="ARBA" id="ARBA00022833"/>
    </source>
</evidence>
<dbReference type="GO" id="GO:0046872">
    <property type="term" value="F:metal ion binding"/>
    <property type="evidence" value="ECO:0007669"/>
    <property type="project" value="UniProtKB-KW"/>
</dbReference>
<dbReference type="Gene3D" id="3.40.630.10">
    <property type="entry name" value="Zn peptidases"/>
    <property type="match status" value="1"/>
</dbReference>
<organism evidence="6 7">
    <name type="scientific">Paraburkholderia dipogonis</name>
    <dbReference type="NCBI Taxonomy" id="1211383"/>
    <lineage>
        <taxon>Bacteria</taxon>
        <taxon>Pseudomonadati</taxon>
        <taxon>Pseudomonadota</taxon>
        <taxon>Betaproteobacteria</taxon>
        <taxon>Burkholderiales</taxon>
        <taxon>Burkholderiaceae</taxon>
        <taxon>Paraburkholderia</taxon>
    </lineage>
</organism>
<proteinExistence type="predicted"/>
<dbReference type="AlphaFoldDB" id="A0A4Y8MQX7"/>
<keyword evidence="4" id="KW-0862">Zinc</keyword>
<dbReference type="EMBL" id="SNVI01000002">
    <property type="protein sequence ID" value="TFE39887.1"/>
    <property type="molecule type" value="Genomic_DNA"/>
</dbReference>
<accession>A0A4Y8MQX7</accession>
<feature type="domain" description="Succinylglutamate desuccinylase/Aspartoacylase catalytic" evidence="5">
    <location>
        <begin position="30"/>
        <end position="204"/>
    </location>
</feature>
<evidence type="ECO:0000256" key="2">
    <source>
        <dbReference type="ARBA" id="ARBA00022723"/>
    </source>
</evidence>
<gene>
    <name evidence="6" type="ORF">E2553_24130</name>
</gene>
<evidence type="ECO:0000313" key="7">
    <source>
        <dbReference type="Proteomes" id="UP000297385"/>
    </source>
</evidence>
<dbReference type="PANTHER" id="PTHR37326">
    <property type="entry name" value="BLL3975 PROTEIN"/>
    <property type="match status" value="1"/>
</dbReference>
<dbReference type="RefSeq" id="WP_134461104.1">
    <property type="nucleotide sequence ID" value="NZ_JBHMFL010000158.1"/>
</dbReference>
<evidence type="ECO:0000256" key="1">
    <source>
        <dbReference type="ARBA" id="ARBA00001947"/>
    </source>
</evidence>
<dbReference type="InterPro" id="IPR055438">
    <property type="entry name" value="AstE_AspA_cat"/>
</dbReference>
<dbReference type="GO" id="GO:0016788">
    <property type="term" value="F:hydrolase activity, acting on ester bonds"/>
    <property type="evidence" value="ECO:0007669"/>
    <property type="project" value="InterPro"/>
</dbReference>
<evidence type="ECO:0000259" key="5">
    <source>
        <dbReference type="Pfam" id="PF24827"/>
    </source>
</evidence>
<name>A0A4Y8MQX7_9BURK</name>
<dbReference type="SUPFAM" id="SSF53187">
    <property type="entry name" value="Zn-dependent exopeptidases"/>
    <property type="match status" value="1"/>
</dbReference>
<keyword evidence="2" id="KW-0479">Metal-binding</keyword>